<dbReference type="Pfam" id="PF00535">
    <property type="entry name" value="Glycos_transf_2"/>
    <property type="match status" value="1"/>
</dbReference>
<protein>
    <submittedName>
        <fullName evidence="2">Glycosyl transferase family 2</fullName>
    </submittedName>
</protein>
<dbReference type="InterPro" id="IPR001173">
    <property type="entry name" value="Glyco_trans_2-like"/>
</dbReference>
<dbReference type="GO" id="GO:0016758">
    <property type="term" value="F:hexosyltransferase activity"/>
    <property type="evidence" value="ECO:0007669"/>
    <property type="project" value="UniProtKB-ARBA"/>
</dbReference>
<reference evidence="3" key="1">
    <citation type="submission" date="2016-10" db="EMBL/GenBank/DDBJ databases">
        <authorList>
            <person name="Varghese N."/>
            <person name="Submissions S."/>
        </authorList>
    </citation>
    <scope>NUCLEOTIDE SEQUENCE [LARGE SCALE GENOMIC DNA]</scope>
    <source>
        <strain evidence="3">CGMCC 1.9230</strain>
    </source>
</reference>
<dbReference type="RefSeq" id="WP_104000976.1">
    <property type="nucleotide sequence ID" value="NZ_FNVP01000019.1"/>
</dbReference>
<dbReference type="AlphaFoldDB" id="A0A1H6AQV7"/>
<organism evidence="2 3">
    <name type="scientific">Flavobacterium urumqiense</name>
    <dbReference type="NCBI Taxonomy" id="935224"/>
    <lineage>
        <taxon>Bacteria</taxon>
        <taxon>Pseudomonadati</taxon>
        <taxon>Bacteroidota</taxon>
        <taxon>Flavobacteriia</taxon>
        <taxon>Flavobacteriales</taxon>
        <taxon>Flavobacteriaceae</taxon>
        <taxon>Flavobacterium</taxon>
    </lineage>
</organism>
<feature type="domain" description="Glycosyltransferase 2-like" evidence="1">
    <location>
        <begin position="8"/>
        <end position="124"/>
    </location>
</feature>
<keyword evidence="3" id="KW-1185">Reference proteome</keyword>
<dbReference type="EMBL" id="FNVP01000019">
    <property type="protein sequence ID" value="SEG51088.1"/>
    <property type="molecule type" value="Genomic_DNA"/>
</dbReference>
<dbReference type="OrthoDB" id="199095at2"/>
<name>A0A1H6AQV7_9FLAO</name>
<dbReference type="Gene3D" id="3.90.550.10">
    <property type="entry name" value="Spore Coat Polysaccharide Biosynthesis Protein SpsA, Chain A"/>
    <property type="match status" value="1"/>
</dbReference>
<evidence type="ECO:0000259" key="1">
    <source>
        <dbReference type="Pfam" id="PF00535"/>
    </source>
</evidence>
<accession>A0A1H6AQV7</accession>
<evidence type="ECO:0000313" key="2">
    <source>
        <dbReference type="EMBL" id="SEG51088.1"/>
    </source>
</evidence>
<dbReference type="SUPFAM" id="SSF53448">
    <property type="entry name" value="Nucleotide-diphospho-sugar transferases"/>
    <property type="match status" value="1"/>
</dbReference>
<sequence>MEQLPRVSVCMITYAHENYIRQSVEGVLMQECNFEVELIIVNDCSADDTDAVIEDVLNNHPRASWINYIKHEKNIGMMPNFIFAMKQCKGKYIALCEGDDYWTDPLKLQKQFNFLEANPDYVIHSGSAKILYAKEDVSEIVLGDTSGKTDFVVEDFYTKNNLVTCTVLFRNIVQNYPDSFTTITFGDWFLYVVLLHKSKSKAFVSNAIFSVYRVHEAGAMKQLAQIEKIDAHFQQIKTIEEYIKYKKKSIQDSKNINGYFRNKFMLFLDEGLYARGFRTLVINIKYCSFRTNYMSYVKLSIKHLIKYKKLVE</sequence>
<gene>
    <name evidence="2" type="ORF">SAMN04488130_11916</name>
</gene>
<dbReference type="PANTHER" id="PTHR22916">
    <property type="entry name" value="GLYCOSYLTRANSFERASE"/>
    <property type="match status" value="1"/>
</dbReference>
<evidence type="ECO:0000313" key="3">
    <source>
        <dbReference type="Proteomes" id="UP000236737"/>
    </source>
</evidence>
<dbReference type="InterPro" id="IPR029044">
    <property type="entry name" value="Nucleotide-diphossugar_trans"/>
</dbReference>
<proteinExistence type="predicted"/>
<dbReference type="PANTHER" id="PTHR22916:SF3">
    <property type="entry name" value="UDP-GLCNAC:BETAGAL BETA-1,3-N-ACETYLGLUCOSAMINYLTRANSFERASE-LIKE PROTEIN 1"/>
    <property type="match status" value="1"/>
</dbReference>
<keyword evidence="2" id="KW-0808">Transferase</keyword>
<dbReference type="Proteomes" id="UP000236737">
    <property type="component" value="Unassembled WGS sequence"/>
</dbReference>